<evidence type="ECO:0000256" key="2">
    <source>
        <dbReference type="SAM" id="MobiDB-lite"/>
    </source>
</evidence>
<keyword evidence="3" id="KW-0812">Transmembrane</keyword>
<dbReference type="SUPFAM" id="SSF111369">
    <property type="entry name" value="HlyD-like secretion proteins"/>
    <property type="match status" value="1"/>
</dbReference>
<dbReference type="InterPro" id="IPR058625">
    <property type="entry name" value="MdtA-like_BSH"/>
</dbReference>
<dbReference type="Gene3D" id="2.40.30.170">
    <property type="match status" value="1"/>
</dbReference>
<dbReference type="InterPro" id="IPR006143">
    <property type="entry name" value="RND_pump_MFP"/>
</dbReference>
<dbReference type="RefSeq" id="WP_111598224.1">
    <property type="nucleotide sequence ID" value="NZ_QLLL01000005.1"/>
</dbReference>
<dbReference type="GO" id="GO:0015562">
    <property type="term" value="F:efflux transmembrane transporter activity"/>
    <property type="evidence" value="ECO:0007669"/>
    <property type="project" value="TreeGrafter"/>
</dbReference>
<dbReference type="Gene3D" id="2.40.50.100">
    <property type="match status" value="1"/>
</dbReference>
<dbReference type="Gene3D" id="2.40.420.20">
    <property type="match status" value="1"/>
</dbReference>
<reference evidence="6 7" key="1">
    <citation type="submission" date="2018-06" db="EMBL/GenBank/DDBJ databases">
        <title>Genomic Encyclopedia of Archaeal and Bacterial Type Strains, Phase II (KMG-II): from individual species to whole genera.</title>
        <authorList>
            <person name="Goeker M."/>
        </authorList>
    </citation>
    <scope>NUCLEOTIDE SEQUENCE [LARGE SCALE GENOMIC DNA]</scope>
    <source>
        <strain evidence="6 7">DSM 23857</strain>
    </source>
</reference>
<dbReference type="Pfam" id="PF25990">
    <property type="entry name" value="Beta-barrel_YknX"/>
    <property type="match status" value="1"/>
</dbReference>
<feature type="domain" description="YknX-like beta-barrel" evidence="5">
    <location>
        <begin position="236"/>
        <end position="306"/>
    </location>
</feature>
<feature type="region of interest" description="Disordered" evidence="2">
    <location>
        <begin position="361"/>
        <end position="386"/>
    </location>
</feature>
<name>A0A327QJI8_9BACT</name>
<feature type="domain" description="Multidrug resistance protein MdtA-like barrel-sandwich hybrid" evidence="4">
    <location>
        <begin position="59"/>
        <end position="221"/>
    </location>
</feature>
<feature type="compositionally biased region" description="Basic and acidic residues" evidence="2">
    <location>
        <begin position="364"/>
        <end position="373"/>
    </location>
</feature>
<sequence>MRKKRLIWLIIGIVVLALVVFMVAKPKDDSIKVGTDKVEKKDIIEVVSVIGKIYPEIEVKVSPDVSGEIVELLVQEGDSVSKGQLLARIYSDIYGSLRDKAAASVSQSQAQLANVSASIHSFKAKLDQAKAAYDRNKSLFDQKVISRSEFETAESAYRAAVADYNAAQEQINSNKYAVQSAQANLTEANKNLGRATINAPMGGIVSLLAVKKGERVVGTGQMAGTEMLRIADMNVMEVQVDVGENDIPKIKYGDTALIEVDAYTDRKFKGIVTQIASSSKGLASSAASTTTSSADQVTNYIVHVRVLASSYKDLLDPKNPRAFPLRPGMSANVDIQTRREYGVMAVPINAVTKRNLADSISTVKGKETPKAETKAANNNNDDENKPKNEEKLVVFIIQNGVAKAVEVSAGIQDDKYIQITKGLTLGQEVVSAPYTAISRTLKSGSKVKVVPKEQLFETPKK</sequence>
<protein>
    <submittedName>
        <fullName evidence="6">HlyD family secretion protein</fullName>
    </submittedName>
</protein>
<dbReference type="AlphaFoldDB" id="A0A327QJI8"/>
<keyword evidence="3" id="KW-0472">Membrane</keyword>
<dbReference type="NCBIfam" id="TIGR01730">
    <property type="entry name" value="RND_mfp"/>
    <property type="match status" value="1"/>
</dbReference>
<keyword evidence="7" id="KW-1185">Reference proteome</keyword>
<feature type="transmembrane region" description="Helical" evidence="3">
    <location>
        <begin position="7"/>
        <end position="24"/>
    </location>
</feature>
<dbReference type="Proteomes" id="UP000249547">
    <property type="component" value="Unassembled WGS sequence"/>
</dbReference>
<dbReference type="PANTHER" id="PTHR30469:SF33">
    <property type="entry name" value="SLR1207 PROTEIN"/>
    <property type="match status" value="1"/>
</dbReference>
<organism evidence="6 7">
    <name type="scientific">Chitinophaga skermanii</name>
    <dbReference type="NCBI Taxonomy" id="331697"/>
    <lineage>
        <taxon>Bacteria</taxon>
        <taxon>Pseudomonadati</taxon>
        <taxon>Bacteroidota</taxon>
        <taxon>Chitinophagia</taxon>
        <taxon>Chitinophagales</taxon>
        <taxon>Chitinophagaceae</taxon>
        <taxon>Chitinophaga</taxon>
    </lineage>
</organism>
<evidence type="ECO:0000259" key="4">
    <source>
        <dbReference type="Pfam" id="PF25917"/>
    </source>
</evidence>
<dbReference type="PANTHER" id="PTHR30469">
    <property type="entry name" value="MULTIDRUG RESISTANCE PROTEIN MDTA"/>
    <property type="match status" value="1"/>
</dbReference>
<keyword evidence="3" id="KW-1133">Transmembrane helix</keyword>
<evidence type="ECO:0000313" key="6">
    <source>
        <dbReference type="EMBL" id="RAJ03894.1"/>
    </source>
</evidence>
<dbReference type="Pfam" id="PF25917">
    <property type="entry name" value="BSH_RND"/>
    <property type="match status" value="1"/>
</dbReference>
<comment type="similarity">
    <text evidence="1">Belongs to the membrane fusion protein (MFP) (TC 8.A.1) family.</text>
</comment>
<dbReference type="InterPro" id="IPR058636">
    <property type="entry name" value="Beta-barrel_YknX"/>
</dbReference>
<evidence type="ECO:0000313" key="7">
    <source>
        <dbReference type="Proteomes" id="UP000249547"/>
    </source>
</evidence>
<comment type="caution">
    <text evidence="6">The sequence shown here is derived from an EMBL/GenBank/DDBJ whole genome shotgun (WGS) entry which is preliminary data.</text>
</comment>
<gene>
    <name evidence="6" type="ORF">LX64_02771</name>
</gene>
<evidence type="ECO:0000259" key="5">
    <source>
        <dbReference type="Pfam" id="PF25990"/>
    </source>
</evidence>
<accession>A0A327QJI8</accession>
<evidence type="ECO:0000256" key="1">
    <source>
        <dbReference type="ARBA" id="ARBA00009477"/>
    </source>
</evidence>
<dbReference type="Gene3D" id="1.10.287.470">
    <property type="entry name" value="Helix hairpin bin"/>
    <property type="match status" value="1"/>
</dbReference>
<dbReference type="GO" id="GO:1990281">
    <property type="term" value="C:efflux pump complex"/>
    <property type="evidence" value="ECO:0007669"/>
    <property type="project" value="TreeGrafter"/>
</dbReference>
<proteinExistence type="inferred from homology"/>
<dbReference type="OrthoDB" id="9809068at2"/>
<dbReference type="EMBL" id="QLLL01000005">
    <property type="protein sequence ID" value="RAJ03894.1"/>
    <property type="molecule type" value="Genomic_DNA"/>
</dbReference>
<evidence type="ECO:0000256" key="3">
    <source>
        <dbReference type="SAM" id="Phobius"/>
    </source>
</evidence>